<dbReference type="InterPro" id="IPR013099">
    <property type="entry name" value="K_chnl_dom"/>
</dbReference>
<evidence type="ECO:0000256" key="4">
    <source>
        <dbReference type="ARBA" id="ARBA00022989"/>
    </source>
</evidence>
<comment type="subcellular location">
    <subcellularLocation>
        <location evidence="1">Membrane</location>
        <topology evidence="1">Multi-pass membrane protein</topology>
    </subcellularLocation>
</comment>
<feature type="non-terminal residue" evidence="11">
    <location>
        <position position="1"/>
    </location>
</feature>
<accession>A0ABV0YU25</accession>
<organism evidence="11 12">
    <name type="scientific">Ameca splendens</name>
    <dbReference type="NCBI Taxonomy" id="208324"/>
    <lineage>
        <taxon>Eukaryota</taxon>
        <taxon>Metazoa</taxon>
        <taxon>Chordata</taxon>
        <taxon>Craniata</taxon>
        <taxon>Vertebrata</taxon>
        <taxon>Euteleostomi</taxon>
        <taxon>Actinopterygii</taxon>
        <taxon>Neopterygii</taxon>
        <taxon>Teleostei</taxon>
        <taxon>Neoteleostei</taxon>
        <taxon>Acanthomorphata</taxon>
        <taxon>Ovalentaria</taxon>
        <taxon>Atherinomorphae</taxon>
        <taxon>Cyprinodontiformes</taxon>
        <taxon>Goodeidae</taxon>
        <taxon>Ameca</taxon>
    </lineage>
</organism>
<evidence type="ECO:0000256" key="8">
    <source>
        <dbReference type="SAM" id="MobiDB-lite"/>
    </source>
</evidence>
<evidence type="ECO:0000313" key="12">
    <source>
        <dbReference type="Proteomes" id="UP001469553"/>
    </source>
</evidence>
<feature type="domain" description="Potassium channel" evidence="10">
    <location>
        <begin position="1"/>
        <end position="44"/>
    </location>
</feature>
<gene>
    <name evidence="11" type="primary">KCNV2_3</name>
    <name evidence="11" type="ORF">AMECASPLE_033514</name>
</gene>
<keyword evidence="7" id="KW-0407">Ion channel</keyword>
<keyword evidence="3 9" id="KW-0812">Transmembrane</keyword>
<evidence type="ECO:0000256" key="5">
    <source>
        <dbReference type="ARBA" id="ARBA00023065"/>
    </source>
</evidence>
<feature type="compositionally biased region" description="Basic and acidic residues" evidence="8">
    <location>
        <begin position="89"/>
        <end position="101"/>
    </location>
</feature>
<dbReference type="InterPro" id="IPR028325">
    <property type="entry name" value="VG_K_chnl"/>
</dbReference>
<dbReference type="EMBL" id="JAHRIP010042182">
    <property type="protein sequence ID" value="MEQ2297311.1"/>
    <property type="molecule type" value="Genomic_DNA"/>
</dbReference>
<evidence type="ECO:0000256" key="1">
    <source>
        <dbReference type="ARBA" id="ARBA00004141"/>
    </source>
</evidence>
<evidence type="ECO:0000256" key="6">
    <source>
        <dbReference type="ARBA" id="ARBA00023136"/>
    </source>
</evidence>
<dbReference type="PANTHER" id="PTHR11537">
    <property type="entry name" value="VOLTAGE-GATED POTASSIUM CHANNEL"/>
    <property type="match status" value="1"/>
</dbReference>
<keyword evidence="6 9" id="KW-0472">Membrane</keyword>
<feature type="transmembrane region" description="Helical" evidence="9">
    <location>
        <begin position="16"/>
        <end position="41"/>
    </location>
</feature>
<evidence type="ECO:0000259" key="10">
    <source>
        <dbReference type="Pfam" id="PF07885"/>
    </source>
</evidence>
<evidence type="ECO:0000256" key="3">
    <source>
        <dbReference type="ARBA" id="ARBA00022692"/>
    </source>
</evidence>
<evidence type="ECO:0000256" key="7">
    <source>
        <dbReference type="ARBA" id="ARBA00023303"/>
    </source>
</evidence>
<comment type="caution">
    <text evidence="11">The sequence shown here is derived from an EMBL/GenBank/DDBJ whole genome shotgun (WGS) entry which is preliminary data.</text>
</comment>
<dbReference type="SUPFAM" id="SSF81324">
    <property type="entry name" value="Voltage-gated potassium channels"/>
    <property type="match status" value="1"/>
</dbReference>
<keyword evidence="4 9" id="KW-1133">Transmembrane helix</keyword>
<sequence>VSISTVGYGDVVPVSYLGRCVAFGCISFGIILNGMPISILFNKFSDYYAKLKEQEYTFSNTERTFQLRKRLRHKFDRCFEPSPEDSDDEIHYRPSGRHTEFDYDIDD</sequence>
<dbReference type="Proteomes" id="UP001469553">
    <property type="component" value="Unassembled WGS sequence"/>
</dbReference>
<keyword evidence="2" id="KW-0813">Transport</keyword>
<keyword evidence="12" id="KW-1185">Reference proteome</keyword>
<dbReference type="Pfam" id="PF07885">
    <property type="entry name" value="Ion_trans_2"/>
    <property type="match status" value="1"/>
</dbReference>
<dbReference type="Gene3D" id="1.10.287.70">
    <property type="match status" value="1"/>
</dbReference>
<evidence type="ECO:0000313" key="11">
    <source>
        <dbReference type="EMBL" id="MEQ2297311.1"/>
    </source>
</evidence>
<keyword evidence="5" id="KW-0406">Ion transport</keyword>
<proteinExistence type="predicted"/>
<reference evidence="11 12" key="1">
    <citation type="submission" date="2021-06" db="EMBL/GenBank/DDBJ databases">
        <authorList>
            <person name="Palmer J.M."/>
        </authorList>
    </citation>
    <scope>NUCLEOTIDE SEQUENCE [LARGE SCALE GENOMIC DNA]</scope>
    <source>
        <strain evidence="11 12">AS_MEX2019</strain>
        <tissue evidence="11">Muscle</tissue>
    </source>
</reference>
<evidence type="ECO:0000256" key="9">
    <source>
        <dbReference type="SAM" id="Phobius"/>
    </source>
</evidence>
<dbReference type="PANTHER" id="PTHR11537:SF65">
    <property type="entry name" value="BTB DOMAIN-CONTAINING PROTEIN"/>
    <property type="match status" value="1"/>
</dbReference>
<feature type="region of interest" description="Disordered" evidence="8">
    <location>
        <begin position="81"/>
        <end position="107"/>
    </location>
</feature>
<protein>
    <submittedName>
        <fullName evidence="11">Potassium voltage-gated channel subfamily V member 2</fullName>
    </submittedName>
</protein>
<name>A0ABV0YU25_9TELE</name>
<evidence type="ECO:0000256" key="2">
    <source>
        <dbReference type="ARBA" id="ARBA00022448"/>
    </source>
</evidence>